<feature type="non-terminal residue" evidence="2">
    <location>
        <position position="1"/>
    </location>
</feature>
<feature type="compositionally biased region" description="Basic and acidic residues" evidence="1">
    <location>
        <begin position="72"/>
        <end position="86"/>
    </location>
</feature>
<feature type="compositionally biased region" description="Basic residues" evidence="1">
    <location>
        <begin position="181"/>
        <end position="193"/>
    </location>
</feature>
<feature type="compositionally biased region" description="Basic residues" evidence="1">
    <location>
        <begin position="201"/>
        <end position="214"/>
    </location>
</feature>
<feature type="region of interest" description="Disordered" evidence="1">
    <location>
        <begin position="1"/>
        <end position="100"/>
    </location>
</feature>
<feature type="region of interest" description="Disordered" evidence="1">
    <location>
        <begin position="266"/>
        <end position="298"/>
    </location>
</feature>
<feature type="compositionally biased region" description="Basic residues" evidence="1">
    <location>
        <begin position="26"/>
        <end position="71"/>
    </location>
</feature>
<dbReference type="EMBL" id="CADCVJ010000111">
    <property type="protein sequence ID" value="CAA9473104.1"/>
    <property type="molecule type" value="Genomic_DNA"/>
</dbReference>
<feature type="non-terminal residue" evidence="2">
    <location>
        <position position="298"/>
    </location>
</feature>
<gene>
    <name evidence="2" type="ORF">AVDCRST_MAG38-1453</name>
</gene>
<evidence type="ECO:0000256" key="1">
    <source>
        <dbReference type="SAM" id="MobiDB-lite"/>
    </source>
</evidence>
<organism evidence="2">
    <name type="scientific">uncultured Solirubrobacteraceae bacterium</name>
    <dbReference type="NCBI Taxonomy" id="1162706"/>
    <lineage>
        <taxon>Bacteria</taxon>
        <taxon>Bacillati</taxon>
        <taxon>Actinomycetota</taxon>
        <taxon>Thermoleophilia</taxon>
        <taxon>Solirubrobacterales</taxon>
        <taxon>Solirubrobacteraceae</taxon>
        <taxon>environmental samples</taxon>
    </lineage>
</organism>
<evidence type="ECO:0000313" key="2">
    <source>
        <dbReference type="EMBL" id="CAA9473104.1"/>
    </source>
</evidence>
<sequence>ERRAGAPRRVAPYAWRRGQSDDGVRWRRSPGLRRGHRPHGGGRFRQRLRPRARQAHRGRRLAPARARQPRAARRDGGDAAQCDRHRPGGPRAGRLVLPPAALRSPAVAGRGGLLGAVHRRPARPRAAARRRRLDRQAVPPGRGARAPRGGPAPSQALGAGRPERLRADRRGGDPPRSVPGLRRRGERRPHAPRVRADPAARRRRGPGARARGHLPARLGLRDGPRRSLGRRLRAQAAPEARAHLTAVALHPHALRDRLPLRSRVARRGAGGPGAHSGPGRRVRVRVGGRADLRGHARL</sequence>
<reference evidence="2" key="1">
    <citation type="submission" date="2020-02" db="EMBL/GenBank/DDBJ databases">
        <authorList>
            <person name="Meier V. D."/>
        </authorList>
    </citation>
    <scope>NUCLEOTIDE SEQUENCE</scope>
    <source>
        <strain evidence="2">AVDCRST_MAG38</strain>
    </source>
</reference>
<feature type="compositionally biased region" description="Basic residues" evidence="1">
    <location>
        <begin position="117"/>
        <end position="133"/>
    </location>
</feature>
<feature type="compositionally biased region" description="Low complexity" evidence="1">
    <location>
        <begin position="139"/>
        <end position="153"/>
    </location>
</feature>
<feature type="compositionally biased region" description="Basic and acidic residues" evidence="1">
    <location>
        <begin position="161"/>
        <end position="173"/>
    </location>
</feature>
<protein>
    <submittedName>
        <fullName evidence="2">Two-component response regulator SA14-24</fullName>
    </submittedName>
</protein>
<dbReference type="AlphaFoldDB" id="A0A6J4RMF1"/>
<feature type="compositionally biased region" description="Basic and acidic residues" evidence="1">
    <location>
        <begin position="288"/>
        <end position="298"/>
    </location>
</feature>
<proteinExistence type="predicted"/>
<name>A0A6J4RMF1_9ACTN</name>
<accession>A0A6J4RMF1</accession>
<feature type="region of interest" description="Disordered" evidence="1">
    <location>
        <begin position="112"/>
        <end position="224"/>
    </location>
</feature>